<keyword evidence="7" id="KW-0175">Coiled coil</keyword>
<gene>
    <name evidence="10" type="ORF">PEVE_00039843</name>
</gene>
<evidence type="ECO:0000256" key="1">
    <source>
        <dbReference type="ARBA" id="ARBA00004245"/>
    </source>
</evidence>
<keyword evidence="4" id="KW-0963">Cytoplasm</keyword>
<dbReference type="SMART" id="SM00129">
    <property type="entry name" value="KISc"/>
    <property type="match status" value="1"/>
</dbReference>
<keyword evidence="3 5" id="KW-0067">ATP-binding</keyword>
<reference evidence="10 11" key="1">
    <citation type="submission" date="2022-05" db="EMBL/GenBank/DDBJ databases">
        <authorList>
            <consortium name="Genoscope - CEA"/>
            <person name="William W."/>
        </authorList>
    </citation>
    <scope>NUCLEOTIDE SEQUENCE [LARGE SCALE GENOMIC DNA]</scope>
</reference>
<name>A0ABN8N3G2_9CNID</name>
<evidence type="ECO:0000313" key="10">
    <source>
        <dbReference type="EMBL" id="CAH3038241.1"/>
    </source>
</evidence>
<dbReference type="Pfam" id="PF00225">
    <property type="entry name" value="Kinesin"/>
    <property type="match status" value="1"/>
</dbReference>
<dbReference type="PRINTS" id="PR00380">
    <property type="entry name" value="KINESINHEAVY"/>
</dbReference>
<evidence type="ECO:0000256" key="5">
    <source>
        <dbReference type="PROSITE-ProRule" id="PRU00283"/>
    </source>
</evidence>
<evidence type="ECO:0000256" key="6">
    <source>
        <dbReference type="RuleBase" id="RU000394"/>
    </source>
</evidence>
<dbReference type="SUPFAM" id="SSF52540">
    <property type="entry name" value="P-loop containing nucleoside triphosphate hydrolases"/>
    <property type="match status" value="1"/>
</dbReference>
<protein>
    <recommendedName>
        <fullName evidence="6">Kinesin-like protein</fullName>
    </recommendedName>
</protein>
<dbReference type="PANTHER" id="PTHR47972:SF28">
    <property type="entry name" value="KINESIN-LIKE PROTEIN KLP-3"/>
    <property type="match status" value="1"/>
</dbReference>
<evidence type="ECO:0000256" key="4">
    <source>
        <dbReference type="ARBA" id="ARBA00023212"/>
    </source>
</evidence>
<dbReference type="Proteomes" id="UP001159427">
    <property type="component" value="Unassembled WGS sequence"/>
</dbReference>
<proteinExistence type="inferred from homology"/>
<dbReference type="InterPro" id="IPR036961">
    <property type="entry name" value="Kinesin_motor_dom_sf"/>
</dbReference>
<keyword evidence="2 5" id="KW-0547">Nucleotide-binding</keyword>
<feature type="domain" description="Kinesin motor" evidence="9">
    <location>
        <begin position="530"/>
        <end position="850"/>
    </location>
</feature>
<keyword evidence="5 6" id="KW-0505">Motor protein</keyword>
<comment type="subcellular location">
    <subcellularLocation>
        <location evidence="1">Cytoplasm</location>
        <location evidence="1">Cytoskeleton</location>
    </subcellularLocation>
</comment>
<feature type="coiled-coil region" evidence="7">
    <location>
        <begin position="371"/>
        <end position="438"/>
    </location>
</feature>
<feature type="binding site" evidence="5">
    <location>
        <begin position="613"/>
        <end position="620"/>
    </location>
    <ligand>
        <name>ATP</name>
        <dbReference type="ChEBI" id="CHEBI:30616"/>
    </ligand>
</feature>
<feature type="region of interest" description="Disordered" evidence="8">
    <location>
        <begin position="858"/>
        <end position="896"/>
    </location>
</feature>
<dbReference type="PANTHER" id="PTHR47972">
    <property type="entry name" value="KINESIN-LIKE PROTEIN KLP-3"/>
    <property type="match status" value="1"/>
</dbReference>
<accession>A0ABN8N3G2</accession>
<keyword evidence="4" id="KW-0206">Cytoskeleton</keyword>
<evidence type="ECO:0000256" key="7">
    <source>
        <dbReference type="SAM" id="Coils"/>
    </source>
</evidence>
<feature type="coiled-coil region" evidence="7">
    <location>
        <begin position="209"/>
        <end position="284"/>
    </location>
</feature>
<comment type="caution">
    <text evidence="10">The sequence shown here is derived from an EMBL/GenBank/DDBJ whole genome shotgun (WGS) entry which is preliminary data.</text>
</comment>
<feature type="region of interest" description="Disordered" evidence="8">
    <location>
        <begin position="1"/>
        <end position="76"/>
    </location>
</feature>
<organism evidence="10 11">
    <name type="scientific">Porites evermanni</name>
    <dbReference type="NCBI Taxonomy" id="104178"/>
    <lineage>
        <taxon>Eukaryota</taxon>
        <taxon>Metazoa</taxon>
        <taxon>Cnidaria</taxon>
        <taxon>Anthozoa</taxon>
        <taxon>Hexacorallia</taxon>
        <taxon>Scleractinia</taxon>
        <taxon>Fungiina</taxon>
        <taxon>Poritidae</taxon>
        <taxon>Porites</taxon>
    </lineage>
</organism>
<dbReference type="PROSITE" id="PS00411">
    <property type="entry name" value="KINESIN_MOTOR_1"/>
    <property type="match status" value="1"/>
</dbReference>
<evidence type="ECO:0000256" key="3">
    <source>
        <dbReference type="ARBA" id="ARBA00022840"/>
    </source>
</evidence>
<comment type="similarity">
    <text evidence="5 6">Belongs to the TRAFAC class myosin-kinesin ATPase superfamily. Kinesin family.</text>
</comment>
<dbReference type="InterPro" id="IPR001752">
    <property type="entry name" value="Kinesin_motor_dom"/>
</dbReference>
<keyword evidence="11" id="KW-1185">Reference proteome</keyword>
<evidence type="ECO:0000313" key="11">
    <source>
        <dbReference type="Proteomes" id="UP001159427"/>
    </source>
</evidence>
<sequence>MLSPRDRSKTSPSHTAFKMPMAFNPDLAHKPSPSRKELWKEELGLDDDSGPEEEQSSSSGDEQTEPEADQVSNKGTSVEFQALLAEIKQKDKQREELLMKLKAMTDKTASYKSKLQKAESNKKSQIKILKKTHESQLAMKAELIHNLEELIEEQESKIEELEGHIKGTIPSQSLNVTNAKLSSIRKLVDSINDLHSEKSRIHETWLSTQSELETVKQEHKETVDNLSDDISDLETKLRKAQAENIKLQSSGLSSINTKETDKQLSTLQEENVNLKNKIQTVDSRTTFNFKFSRLSSKIDSLESFIVLFFTTKVSTLVSVEAGTGSEVALTKTGVCFSFQVSALQVDIKSLKTNVTETTRNEQKALAECNALREAVKNKSSLEISLHKKEKEIKQLELEIRNYKADIEQLGHEFDQQAKEFEEEKRKLLKEERAKADKETSIMRSKLKTLSLQLFQMKTFIEKLKREQQDLRISCLKLGTSVKPAVREVAKQIVQRIEGIDDKNKELVTKYKKEMALRKKLHNELVELKGNIRVYCRVRPVIKEDGGGRNAENVITFDDEDDALLNVFSKGAIKQFEMDKVFKPQSTQEQVFEEVKSLVVSCIDGYNVCIFAYGQTGSGKTFTMEGPSSNPGINQRALKLLFEETRDRGVDWSFSINVSVIEIYNEMIRDLLGHDPSIKLEVKQGRDGLFVPGLTEIQVGDVDELNEVFAMGKTNRATAITDMNEHSSRSHALLCVTVIGVNRTTGHRTTGKLNLVDLAGSERVSKSGSEGARMKEAQNINKSLSSLGDVIHSLKNKNSHVPYRNSKLTYLLQESLGGDSKTLMVVQVAPVEKNVSETMCSLNFAQRVRTVELGQATRKTETAEMASMKDRLRELEGGAGSPSASPAKGGIRSARKR</sequence>
<feature type="compositionally biased region" description="Basic and acidic residues" evidence="8">
    <location>
        <begin position="858"/>
        <end position="875"/>
    </location>
</feature>
<dbReference type="InterPro" id="IPR019821">
    <property type="entry name" value="Kinesin_motor_CS"/>
</dbReference>
<feature type="compositionally biased region" description="Acidic residues" evidence="8">
    <location>
        <begin position="44"/>
        <end position="55"/>
    </location>
</feature>
<evidence type="ECO:0000256" key="8">
    <source>
        <dbReference type="SAM" id="MobiDB-lite"/>
    </source>
</evidence>
<feature type="compositionally biased region" description="Basic and acidic residues" evidence="8">
    <location>
        <begin position="34"/>
        <end position="43"/>
    </location>
</feature>
<evidence type="ECO:0000259" key="9">
    <source>
        <dbReference type="PROSITE" id="PS50067"/>
    </source>
</evidence>
<feature type="coiled-coil region" evidence="7">
    <location>
        <begin position="80"/>
        <end position="164"/>
    </location>
</feature>
<keyword evidence="6" id="KW-0493">Microtubule</keyword>
<evidence type="ECO:0000256" key="2">
    <source>
        <dbReference type="ARBA" id="ARBA00022741"/>
    </source>
</evidence>
<dbReference type="InterPro" id="IPR027417">
    <property type="entry name" value="P-loop_NTPase"/>
</dbReference>
<dbReference type="InterPro" id="IPR027640">
    <property type="entry name" value="Kinesin-like_fam"/>
</dbReference>
<dbReference type="Gene3D" id="3.40.850.10">
    <property type="entry name" value="Kinesin motor domain"/>
    <property type="match status" value="1"/>
</dbReference>
<dbReference type="PROSITE" id="PS50067">
    <property type="entry name" value="KINESIN_MOTOR_2"/>
    <property type="match status" value="1"/>
</dbReference>
<dbReference type="CDD" id="cd01366">
    <property type="entry name" value="KISc_C_terminal"/>
    <property type="match status" value="1"/>
</dbReference>
<dbReference type="EMBL" id="CALNXI010000710">
    <property type="protein sequence ID" value="CAH3038241.1"/>
    <property type="molecule type" value="Genomic_DNA"/>
</dbReference>